<evidence type="ECO:0000256" key="5">
    <source>
        <dbReference type="ARBA" id="ARBA00022679"/>
    </source>
</evidence>
<comment type="subcellular location">
    <subcellularLocation>
        <location evidence="1">Cytoplasm</location>
    </subcellularLocation>
</comment>
<organism evidence="8">
    <name type="scientific">Anaerostipes caccae</name>
    <dbReference type="NCBI Taxonomy" id="105841"/>
    <lineage>
        <taxon>Bacteria</taxon>
        <taxon>Bacillati</taxon>
        <taxon>Bacillota</taxon>
        <taxon>Clostridia</taxon>
        <taxon>Lachnospirales</taxon>
        <taxon>Lachnospiraceae</taxon>
        <taxon>Anaerostipes</taxon>
    </lineage>
</organism>
<evidence type="ECO:0000256" key="7">
    <source>
        <dbReference type="ARBA" id="ARBA00022777"/>
    </source>
</evidence>
<dbReference type="PANTHER" id="PTHR33799">
    <property type="entry name" value="PTS PERMEASE-RELATED-RELATED"/>
    <property type="match status" value="1"/>
</dbReference>
<keyword evidence="5" id="KW-0808">Transferase</keyword>
<dbReference type="GO" id="GO:0005737">
    <property type="term" value="C:cytoplasm"/>
    <property type="evidence" value="ECO:0007669"/>
    <property type="project" value="UniProtKB-SubCell"/>
</dbReference>
<evidence type="ECO:0000256" key="1">
    <source>
        <dbReference type="ARBA" id="ARBA00004496"/>
    </source>
</evidence>
<dbReference type="PROSITE" id="PS51096">
    <property type="entry name" value="PTS_EIIA_TYPE_4"/>
    <property type="match status" value="1"/>
</dbReference>
<dbReference type="InterPro" id="IPR033887">
    <property type="entry name" value="PTS_IIA_man"/>
</dbReference>
<sequence length="140" mass="15417">MKKRLLIATHSTFADGIRNAMELVTGRQDSVSTLCAYTDDMSEVETPVREIIDGLGPDEELIIATDIFGGSVNNEFMKYLSQKNIHLIAGVNLPLLFELVSCLNAPDTKKALETAVDNSREQICYCNLLLDQACPACDTF</sequence>
<dbReference type="GO" id="GO:0016301">
    <property type="term" value="F:kinase activity"/>
    <property type="evidence" value="ECO:0007669"/>
    <property type="project" value="UniProtKB-KW"/>
</dbReference>
<keyword evidence="2" id="KW-0813">Transport</keyword>
<reference evidence="8" key="1">
    <citation type="submission" date="2019-11" db="EMBL/GenBank/DDBJ databases">
        <authorList>
            <person name="Feng L."/>
        </authorList>
    </citation>
    <scope>NUCLEOTIDE SEQUENCE</scope>
    <source>
        <strain evidence="8">AcaccaeLFYP115</strain>
    </source>
</reference>
<name>A0A6N2VTA7_9FIRM</name>
<dbReference type="InterPro" id="IPR004701">
    <property type="entry name" value="PTS_EIIA_man-typ"/>
</dbReference>
<dbReference type="GO" id="GO:0016020">
    <property type="term" value="C:membrane"/>
    <property type="evidence" value="ECO:0007669"/>
    <property type="project" value="InterPro"/>
</dbReference>
<dbReference type="PANTHER" id="PTHR33799:SF1">
    <property type="entry name" value="PTS SYSTEM MANNOSE-SPECIFIC EIIAB COMPONENT-RELATED"/>
    <property type="match status" value="1"/>
</dbReference>
<proteinExistence type="predicted"/>
<keyword evidence="4" id="KW-0762">Sugar transport</keyword>
<gene>
    <name evidence="8" type="ORF">ACLFYP115_02679</name>
</gene>
<evidence type="ECO:0000256" key="4">
    <source>
        <dbReference type="ARBA" id="ARBA00022597"/>
    </source>
</evidence>
<accession>A0A6N2VTA7</accession>
<evidence type="ECO:0000313" key="8">
    <source>
        <dbReference type="EMBL" id="VYT32012.1"/>
    </source>
</evidence>
<dbReference type="Gene3D" id="3.40.50.510">
    <property type="entry name" value="Phosphotransferase system, mannose-type IIA component"/>
    <property type="match status" value="1"/>
</dbReference>
<dbReference type="InterPro" id="IPR036662">
    <property type="entry name" value="PTS_EIIA_man-typ_sf"/>
</dbReference>
<dbReference type="SUPFAM" id="SSF53062">
    <property type="entry name" value="PTS system fructose IIA component-like"/>
    <property type="match status" value="1"/>
</dbReference>
<keyword evidence="3" id="KW-0963">Cytoplasm</keyword>
<keyword evidence="7" id="KW-0418">Kinase</keyword>
<dbReference type="EMBL" id="CACRSQ010000007">
    <property type="protein sequence ID" value="VYT32012.1"/>
    <property type="molecule type" value="Genomic_DNA"/>
</dbReference>
<dbReference type="CDD" id="cd00006">
    <property type="entry name" value="PTS_IIA_man"/>
    <property type="match status" value="1"/>
</dbReference>
<dbReference type="InterPro" id="IPR051471">
    <property type="entry name" value="Bacterial_PTS_sugar_comp"/>
</dbReference>
<dbReference type="GeneID" id="69469830"/>
<dbReference type="AlphaFoldDB" id="A0A6N2VTA7"/>
<evidence type="ECO:0000256" key="6">
    <source>
        <dbReference type="ARBA" id="ARBA00022683"/>
    </source>
</evidence>
<keyword evidence="6" id="KW-0598">Phosphotransferase system</keyword>
<evidence type="ECO:0000256" key="3">
    <source>
        <dbReference type="ARBA" id="ARBA00022490"/>
    </source>
</evidence>
<dbReference type="Pfam" id="PF03610">
    <property type="entry name" value="EIIA-man"/>
    <property type="match status" value="1"/>
</dbReference>
<protein>
    <submittedName>
        <fullName evidence="8">PTS system fructose IIA component</fullName>
    </submittedName>
</protein>
<evidence type="ECO:0000256" key="2">
    <source>
        <dbReference type="ARBA" id="ARBA00022448"/>
    </source>
</evidence>
<dbReference type="GO" id="GO:0009401">
    <property type="term" value="P:phosphoenolpyruvate-dependent sugar phosphotransferase system"/>
    <property type="evidence" value="ECO:0007669"/>
    <property type="project" value="UniProtKB-KW"/>
</dbReference>
<dbReference type="RefSeq" id="WP_006568699.1">
    <property type="nucleotide sequence ID" value="NZ_BAABRZ010000002.1"/>
</dbReference>